<evidence type="ECO:0000313" key="1">
    <source>
        <dbReference type="EMBL" id="MFC4357148.1"/>
    </source>
</evidence>
<evidence type="ECO:0000313" key="2">
    <source>
        <dbReference type="Proteomes" id="UP001595921"/>
    </source>
</evidence>
<dbReference type="EMBL" id="JBHSDS010000003">
    <property type="protein sequence ID" value="MFC4357148.1"/>
    <property type="molecule type" value="Genomic_DNA"/>
</dbReference>
<comment type="caution">
    <text evidence="1">The sequence shown here is derived from an EMBL/GenBank/DDBJ whole genome shotgun (WGS) entry which is preliminary data.</text>
</comment>
<reference evidence="1 2" key="1">
    <citation type="journal article" date="2019" name="Int. J. Syst. Evol. Microbiol.">
        <title>The Global Catalogue of Microorganisms (GCM) 10K type strain sequencing project: providing services to taxonomists for standard genome sequencing and annotation.</title>
        <authorList>
            <consortium name="The Broad Institute Genomics Platform"/>
            <consortium name="The Broad Institute Genome Sequencing Center for Infectious Disease"/>
            <person name="Wu L."/>
            <person name="Ma J."/>
        </authorList>
    </citation>
    <scope>NUCLEOTIDE SEQUENCE [LARGE SCALE GENOMIC DNA]</scope>
    <source>
        <strain evidence="1 2">CGMCC 1.12553</strain>
    </source>
</reference>
<dbReference type="Proteomes" id="UP001595921">
    <property type="component" value="Unassembled WGS sequence"/>
</dbReference>
<gene>
    <name evidence="1" type="ORF">ACFO0N_04190</name>
</gene>
<evidence type="ECO:0008006" key="3">
    <source>
        <dbReference type="Google" id="ProtNLM"/>
    </source>
</evidence>
<dbReference type="RefSeq" id="WP_267622551.1">
    <property type="nucleotide sequence ID" value="NZ_JAODIW010000006.1"/>
</dbReference>
<organism evidence="1 2">
    <name type="scientific">Halobium salinum</name>
    <dbReference type="NCBI Taxonomy" id="1364940"/>
    <lineage>
        <taxon>Archaea</taxon>
        <taxon>Methanobacteriati</taxon>
        <taxon>Methanobacteriota</taxon>
        <taxon>Stenosarchaea group</taxon>
        <taxon>Halobacteria</taxon>
        <taxon>Halobacteriales</taxon>
        <taxon>Haloferacaceae</taxon>
        <taxon>Halobium</taxon>
    </lineage>
</organism>
<name>A0ABD5P8R7_9EURY</name>
<protein>
    <recommendedName>
        <fullName evidence="3">HEPN domain-containing protein</fullName>
    </recommendedName>
</protein>
<accession>A0ABD5P8R7</accession>
<sequence>MHIRNDFDNSLVRKAQNEFEIAESRLDSALKSTGEERGTSHSTRFVDAQRSIERSTKAIFELMNVQYPPDHAINPKSQSGLNLLNAISAEVDSIEYFEQKRGHITQEELKRMHTGEVGRLMFLCYMYGNVYSLVSYGINEERFSLSPDDFVSYSDHECAIESALAGLRISDVIIDSIATGELPYTDPPTGTGPLEKRSKIRGDFYGVRLPETDYDPVPEYRREL</sequence>
<proteinExistence type="predicted"/>
<keyword evidence="2" id="KW-1185">Reference proteome</keyword>
<dbReference type="AlphaFoldDB" id="A0ABD5P8R7"/>